<feature type="transmembrane region" description="Helical" evidence="1">
    <location>
        <begin position="39"/>
        <end position="61"/>
    </location>
</feature>
<dbReference type="OMA" id="MTYRHVV"/>
<proteinExistence type="predicted"/>
<name>A0A834YHD5_TETSI</name>
<evidence type="ECO:0000313" key="3">
    <source>
        <dbReference type="Proteomes" id="UP000655225"/>
    </source>
</evidence>
<evidence type="ECO:0000256" key="1">
    <source>
        <dbReference type="SAM" id="Phobius"/>
    </source>
</evidence>
<keyword evidence="1" id="KW-0812">Transmembrane</keyword>
<comment type="caution">
    <text evidence="2">The sequence shown here is derived from an EMBL/GenBank/DDBJ whole genome shotgun (WGS) entry which is preliminary data.</text>
</comment>
<feature type="transmembrane region" description="Helical" evidence="1">
    <location>
        <begin position="70"/>
        <end position="89"/>
    </location>
</feature>
<sequence length="93" mass="10854">MDWKQCILGSRPALSMILVQFFLTGMQLLSRIILKQGMFIFTLMTYRHVVAAVCVAPFAFFMERGMGKKVTWLALLWLFFNSLFGYEIFGRMK</sequence>
<dbReference type="OrthoDB" id="1403924at2759"/>
<protein>
    <recommendedName>
        <fullName evidence="4">WAT1-related protein</fullName>
    </recommendedName>
</protein>
<dbReference type="Proteomes" id="UP000655225">
    <property type="component" value="Unassembled WGS sequence"/>
</dbReference>
<organism evidence="2 3">
    <name type="scientific">Tetracentron sinense</name>
    <name type="common">Spur-leaf</name>
    <dbReference type="NCBI Taxonomy" id="13715"/>
    <lineage>
        <taxon>Eukaryota</taxon>
        <taxon>Viridiplantae</taxon>
        <taxon>Streptophyta</taxon>
        <taxon>Embryophyta</taxon>
        <taxon>Tracheophyta</taxon>
        <taxon>Spermatophyta</taxon>
        <taxon>Magnoliopsida</taxon>
        <taxon>Trochodendrales</taxon>
        <taxon>Trochodendraceae</taxon>
        <taxon>Tetracentron</taxon>
    </lineage>
</organism>
<keyword evidence="1" id="KW-0472">Membrane</keyword>
<reference evidence="2 3" key="1">
    <citation type="submission" date="2020-04" db="EMBL/GenBank/DDBJ databases">
        <title>Plant Genome Project.</title>
        <authorList>
            <person name="Zhang R.-G."/>
        </authorList>
    </citation>
    <scope>NUCLEOTIDE SEQUENCE [LARGE SCALE GENOMIC DNA]</scope>
    <source>
        <strain evidence="2">YNK0</strain>
        <tissue evidence="2">Leaf</tissue>
    </source>
</reference>
<evidence type="ECO:0008006" key="4">
    <source>
        <dbReference type="Google" id="ProtNLM"/>
    </source>
</evidence>
<keyword evidence="3" id="KW-1185">Reference proteome</keyword>
<dbReference type="AlphaFoldDB" id="A0A834YHD5"/>
<accession>A0A834YHD5</accession>
<evidence type="ECO:0000313" key="2">
    <source>
        <dbReference type="EMBL" id="KAF8379846.1"/>
    </source>
</evidence>
<keyword evidence="1" id="KW-1133">Transmembrane helix</keyword>
<dbReference type="EMBL" id="JABCRI010000022">
    <property type="protein sequence ID" value="KAF8379846.1"/>
    <property type="molecule type" value="Genomic_DNA"/>
</dbReference>
<feature type="transmembrane region" description="Helical" evidence="1">
    <location>
        <begin position="12"/>
        <end position="33"/>
    </location>
</feature>
<gene>
    <name evidence="2" type="ORF">HHK36_029295</name>
</gene>